<keyword evidence="2" id="KW-1185">Reference proteome</keyword>
<proteinExistence type="predicted"/>
<gene>
    <name evidence="1" type="ORF">M513_12581</name>
</gene>
<accession>A0A085LNI4</accession>
<organism evidence="1 2">
    <name type="scientific">Trichuris suis</name>
    <name type="common">pig whipworm</name>
    <dbReference type="NCBI Taxonomy" id="68888"/>
    <lineage>
        <taxon>Eukaryota</taxon>
        <taxon>Metazoa</taxon>
        <taxon>Ecdysozoa</taxon>
        <taxon>Nematoda</taxon>
        <taxon>Enoplea</taxon>
        <taxon>Dorylaimia</taxon>
        <taxon>Trichinellida</taxon>
        <taxon>Trichuridae</taxon>
        <taxon>Trichuris</taxon>
    </lineage>
</organism>
<name>A0A085LNI4_9BILA</name>
<sequence length="194" mass="21466">MSFFMHRSLLSAVIPKTLDQGAIKCIKATYTRLVFGKLPPRLHANPDCDLTGLWNRFSIADAIALIAVRDKVFGKLRDTLHANPDCDLTGLWNRFSIADAIALIAVAVHEIKSRTVSGCWKRLCRDAVSECEDLGAIDEEVMDIVNVAKELGGEGFSDMIEDDIREHIQRIEFKVAFRSGVLASLACGKSPSQY</sequence>
<evidence type="ECO:0000313" key="2">
    <source>
        <dbReference type="Proteomes" id="UP000030764"/>
    </source>
</evidence>
<protein>
    <submittedName>
        <fullName evidence="1">Uncharacterized protein</fullName>
    </submittedName>
</protein>
<evidence type="ECO:0000313" key="1">
    <source>
        <dbReference type="EMBL" id="KFD46530.1"/>
    </source>
</evidence>
<dbReference type="EMBL" id="KL363365">
    <property type="protein sequence ID" value="KFD46530.1"/>
    <property type="molecule type" value="Genomic_DNA"/>
</dbReference>
<dbReference type="Proteomes" id="UP000030764">
    <property type="component" value="Unassembled WGS sequence"/>
</dbReference>
<reference evidence="1 2" key="1">
    <citation type="journal article" date="2014" name="Nat. Genet.">
        <title>Genome and transcriptome of the porcine whipworm Trichuris suis.</title>
        <authorList>
            <person name="Jex A.R."/>
            <person name="Nejsum P."/>
            <person name="Schwarz E.M."/>
            <person name="Hu L."/>
            <person name="Young N.D."/>
            <person name="Hall R.S."/>
            <person name="Korhonen P.K."/>
            <person name="Liao S."/>
            <person name="Thamsborg S."/>
            <person name="Xia J."/>
            <person name="Xu P."/>
            <person name="Wang S."/>
            <person name="Scheerlinck J.P."/>
            <person name="Hofmann A."/>
            <person name="Sternberg P.W."/>
            <person name="Wang J."/>
            <person name="Gasser R.B."/>
        </authorList>
    </citation>
    <scope>NUCLEOTIDE SEQUENCE [LARGE SCALE GENOMIC DNA]</scope>
    <source>
        <strain evidence="1">DCEP-RM93M</strain>
    </source>
</reference>
<dbReference type="AlphaFoldDB" id="A0A085LNI4"/>